<feature type="domain" description="Heterokaryon incompatibility" evidence="1">
    <location>
        <begin position="224"/>
        <end position="375"/>
    </location>
</feature>
<proteinExistence type="predicted"/>
<name>A0AA40C562_9PEZI</name>
<protein>
    <submittedName>
        <fullName evidence="2">Heterokaryon incompatibility protein-domain-containing protein</fullName>
    </submittedName>
</protein>
<dbReference type="InterPro" id="IPR010730">
    <property type="entry name" value="HET"/>
</dbReference>
<dbReference type="PANTHER" id="PTHR33112:SF16">
    <property type="entry name" value="HETEROKARYON INCOMPATIBILITY DOMAIN-CONTAINING PROTEIN"/>
    <property type="match status" value="1"/>
</dbReference>
<comment type="caution">
    <text evidence="2">The sequence shown here is derived from an EMBL/GenBank/DDBJ whole genome shotgun (WGS) entry which is preliminary data.</text>
</comment>
<evidence type="ECO:0000259" key="1">
    <source>
        <dbReference type="Pfam" id="PF06985"/>
    </source>
</evidence>
<organism evidence="2 3">
    <name type="scientific">Immersiella caudata</name>
    <dbReference type="NCBI Taxonomy" id="314043"/>
    <lineage>
        <taxon>Eukaryota</taxon>
        <taxon>Fungi</taxon>
        <taxon>Dikarya</taxon>
        <taxon>Ascomycota</taxon>
        <taxon>Pezizomycotina</taxon>
        <taxon>Sordariomycetes</taxon>
        <taxon>Sordariomycetidae</taxon>
        <taxon>Sordariales</taxon>
        <taxon>Lasiosphaeriaceae</taxon>
        <taxon>Immersiella</taxon>
    </lineage>
</organism>
<sequence>MPCEKCLAVPLFDTSDKWIAQHHASFAGLEASAAEGCNVCALLADIYLEYVCVPPTYARYAGISREEGRRKQYAMDGESDKTKCTVFVVSGNRGFGSWMLEGPLPPREPLRKLSFFRTKKDWPQQTPRFVFAVGQYAMVGLSSRPDGIAHRDWDVGGREVASTWDPSLALSWVRDCDANHDKCPKLSLNDTPLPPRVLDLGPRNTPSDSDIKLVITDPDAHGRYAALSHCWGKSQPLRLTLATQISLQQKIHFSRLPRTFQDAVQATRQLNLRYLWIDSLCIIQDCQQDWEQQCSLMRTIYQHAFITLAGPDASDCDTGFIHNRNMRRREPLHIASPSGAADTVTLFHAGRNTGAFWPSRSPNSPLFTRGWVLQERLLSSRTLYFGTERMYFECFTTARFEDSHEPLDWGYYRTNELTKRVIKSLGTSPDSGQVFKYWTEIVSAYSNMALSKPSDRLPALSGIASEFERVTGDEYLAGLWRRDLPQGLTWYVHREERYFGLGGGLTEGTTKMEVAHQSGAGGGEEQQYIAPSWSWPSTRHGVKFFHGGDGRHYDYDLDVTGKCLRVVIKDQPKPLSVYLARDGVRREELTRLTLCRCEWVGYHRYRWSTPLFLRWSWCVSERREAAMFIGGLAWWSIGRQRTLRGCVCWKRR</sequence>
<reference evidence="2" key="1">
    <citation type="submission" date="2023-06" db="EMBL/GenBank/DDBJ databases">
        <title>Genome-scale phylogeny and comparative genomics of the fungal order Sordariales.</title>
        <authorList>
            <consortium name="Lawrence Berkeley National Laboratory"/>
            <person name="Hensen N."/>
            <person name="Bonometti L."/>
            <person name="Westerberg I."/>
            <person name="Brannstrom I.O."/>
            <person name="Guillou S."/>
            <person name="Cros-Aarteil S."/>
            <person name="Calhoun S."/>
            <person name="Haridas S."/>
            <person name="Kuo A."/>
            <person name="Mondo S."/>
            <person name="Pangilinan J."/>
            <person name="Riley R."/>
            <person name="Labutti K."/>
            <person name="Andreopoulos B."/>
            <person name="Lipzen A."/>
            <person name="Chen C."/>
            <person name="Yanf M."/>
            <person name="Daum C."/>
            <person name="Ng V."/>
            <person name="Clum A."/>
            <person name="Steindorff A."/>
            <person name="Ohm R."/>
            <person name="Martin F."/>
            <person name="Silar P."/>
            <person name="Natvig D."/>
            <person name="Lalanne C."/>
            <person name="Gautier V."/>
            <person name="Ament-Velasquez S.L."/>
            <person name="Kruys A."/>
            <person name="Hutchinson M.I."/>
            <person name="Powell A.J."/>
            <person name="Barry K."/>
            <person name="Miller A.N."/>
            <person name="Grigoriev I.V."/>
            <person name="Debuchy R."/>
            <person name="Gladieux P."/>
            <person name="Thoren M.H."/>
            <person name="Johannesson H."/>
        </authorList>
    </citation>
    <scope>NUCLEOTIDE SEQUENCE</scope>
    <source>
        <strain evidence="2">CBS 606.72</strain>
    </source>
</reference>
<dbReference type="EMBL" id="JAULSU010000002">
    <property type="protein sequence ID" value="KAK0625836.1"/>
    <property type="molecule type" value="Genomic_DNA"/>
</dbReference>
<gene>
    <name evidence="2" type="ORF">B0T14DRAFT_508648</name>
</gene>
<dbReference type="Proteomes" id="UP001175000">
    <property type="component" value="Unassembled WGS sequence"/>
</dbReference>
<evidence type="ECO:0000313" key="3">
    <source>
        <dbReference type="Proteomes" id="UP001175000"/>
    </source>
</evidence>
<evidence type="ECO:0000313" key="2">
    <source>
        <dbReference type="EMBL" id="KAK0625836.1"/>
    </source>
</evidence>
<accession>A0AA40C562</accession>
<keyword evidence="3" id="KW-1185">Reference proteome</keyword>
<dbReference type="AlphaFoldDB" id="A0AA40C562"/>
<dbReference type="Pfam" id="PF06985">
    <property type="entry name" value="HET"/>
    <property type="match status" value="1"/>
</dbReference>
<dbReference type="PANTHER" id="PTHR33112">
    <property type="entry name" value="DOMAIN PROTEIN, PUTATIVE-RELATED"/>
    <property type="match status" value="1"/>
</dbReference>